<reference evidence="1 2" key="1">
    <citation type="submission" date="2019-05" db="EMBL/GenBank/DDBJ databases">
        <title>Emergence of the Ug99 lineage of the wheat stem rust pathogen through somatic hybridization.</title>
        <authorList>
            <person name="Li F."/>
            <person name="Upadhyaya N.M."/>
            <person name="Sperschneider J."/>
            <person name="Matny O."/>
            <person name="Nguyen-Phuc H."/>
            <person name="Mago R."/>
            <person name="Raley C."/>
            <person name="Miller M.E."/>
            <person name="Silverstein K.A.T."/>
            <person name="Henningsen E."/>
            <person name="Hirsch C.D."/>
            <person name="Visser B."/>
            <person name="Pretorius Z.A."/>
            <person name="Steffenson B.J."/>
            <person name="Schwessinger B."/>
            <person name="Dodds P.N."/>
            <person name="Figueroa M."/>
        </authorList>
    </citation>
    <scope>NUCLEOTIDE SEQUENCE [LARGE SCALE GENOMIC DNA]</scope>
    <source>
        <strain evidence="1">21-0</strain>
    </source>
</reference>
<evidence type="ECO:0000313" key="2">
    <source>
        <dbReference type="Proteomes" id="UP000324748"/>
    </source>
</evidence>
<dbReference type="AlphaFoldDB" id="A0A5B0MZ95"/>
<keyword evidence="2" id="KW-1185">Reference proteome</keyword>
<gene>
    <name evidence="1" type="ORF">PGT21_030244</name>
</gene>
<evidence type="ECO:0000313" key="1">
    <source>
        <dbReference type="EMBL" id="KAA1081139.1"/>
    </source>
</evidence>
<dbReference type="Proteomes" id="UP000324748">
    <property type="component" value="Unassembled WGS sequence"/>
</dbReference>
<sequence>MTLKNDADKSRQTWPVGTPRLYLRSLSAMMQLDDEVLCTEATTPPPTPSIRVPWLGGLPINPHHYAAAPPVTSRGTKARARS</sequence>
<protein>
    <submittedName>
        <fullName evidence="1">Uncharacterized protein</fullName>
    </submittedName>
</protein>
<comment type="caution">
    <text evidence="1">The sequence shown here is derived from an EMBL/GenBank/DDBJ whole genome shotgun (WGS) entry which is preliminary data.</text>
</comment>
<accession>A0A5B0MZ95</accession>
<dbReference type="EMBL" id="VSWC01000131">
    <property type="protein sequence ID" value="KAA1081139.1"/>
    <property type="molecule type" value="Genomic_DNA"/>
</dbReference>
<proteinExistence type="predicted"/>
<organism evidence="1 2">
    <name type="scientific">Puccinia graminis f. sp. tritici</name>
    <dbReference type="NCBI Taxonomy" id="56615"/>
    <lineage>
        <taxon>Eukaryota</taxon>
        <taxon>Fungi</taxon>
        <taxon>Dikarya</taxon>
        <taxon>Basidiomycota</taxon>
        <taxon>Pucciniomycotina</taxon>
        <taxon>Pucciniomycetes</taxon>
        <taxon>Pucciniales</taxon>
        <taxon>Pucciniaceae</taxon>
        <taxon>Puccinia</taxon>
    </lineage>
</organism>
<name>A0A5B0MZ95_PUCGR</name>